<dbReference type="SUPFAM" id="SSF48452">
    <property type="entry name" value="TPR-like"/>
    <property type="match status" value="1"/>
</dbReference>
<dbReference type="GO" id="GO:0005737">
    <property type="term" value="C:cytoplasm"/>
    <property type="evidence" value="ECO:0007669"/>
    <property type="project" value="TreeGrafter"/>
</dbReference>
<evidence type="ECO:0000313" key="10">
    <source>
        <dbReference type="Proteomes" id="UP001165063"/>
    </source>
</evidence>
<evidence type="ECO:0000256" key="3">
    <source>
        <dbReference type="ARBA" id="ARBA00022776"/>
    </source>
</evidence>
<proteinExistence type="predicted"/>
<feature type="region of interest" description="Disordered" evidence="8">
    <location>
        <begin position="417"/>
        <end position="454"/>
    </location>
</feature>
<dbReference type="AlphaFoldDB" id="A0A9W6YZL8"/>
<dbReference type="InterPro" id="IPR013105">
    <property type="entry name" value="TPR_2"/>
</dbReference>
<dbReference type="GO" id="GO:0051301">
    <property type="term" value="P:cell division"/>
    <property type="evidence" value="ECO:0007669"/>
    <property type="project" value="UniProtKB-KW"/>
</dbReference>
<evidence type="ECO:0000256" key="4">
    <source>
        <dbReference type="ARBA" id="ARBA00022786"/>
    </source>
</evidence>
<evidence type="ECO:0000256" key="6">
    <source>
        <dbReference type="ARBA" id="ARBA00023306"/>
    </source>
</evidence>
<name>A0A9W6YZL8_AMBMO</name>
<feature type="repeat" description="TPR" evidence="7">
    <location>
        <begin position="314"/>
        <end position="347"/>
    </location>
</feature>
<feature type="repeat" description="TPR" evidence="7">
    <location>
        <begin position="348"/>
        <end position="381"/>
    </location>
</feature>
<evidence type="ECO:0000256" key="1">
    <source>
        <dbReference type="ARBA" id="ARBA00022618"/>
    </source>
</evidence>
<dbReference type="GO" id="GO:0016567">
    <property type="term" value="P:protein ubiquitination"/>
    <property type="evidence" value="ECO:0007669"/>
    <property type="project" value="TreeGrafter"/>
</dbReference>
<dbReference type="SUPFAM" id="SSF81901">
    <property type="entry name" value="HCP-like"/>
    <property type="match status" value="1"/>
</dbReference>
<keyword evidence="10" id="KW-1185">Reference proteome</keyword>
<gene>
    <name evidence="9" type="ORF">Amon01_000798300</name>
</gene>
<feature type="compositionally biased region" description="Acidic residues" evidence="8">
    <location>
        <begin position="490"/>
        <end position="506"/>
    </location>
</feature>
<keyword evidence="4" id="KW-0833">Ubl conjugation pathway</keyword>
<dbReference type="SMART" id="SM00028">
    <property type="entry name" value="TPR"/>
    <property type="match status" value="8"/>
</dbReference>
<sequence length="506" mass="57126">MCYLRGLIYSKQNNFDRARECYKEAVLVDVKCFEAFNELISNHLMTPEEEWDLLNSLDFDDADNNNELVKLLYTTRLSKYKNITLFEESEQRLKDEYGLDDNLDILLSRADLWFIQCKFQQCLDLCEKIIAKDELNLSVLPNYLSCLHELGGKNKLFLMAHKLAENYPNHYITWLAIGIYYFSIKKTNDARLFFSRASIINPNYGPAWVGFAHTFAAEGEHEQAISAYATASRLFPGIHLPNLFLGMQYLQMNNLNLAHEYLLSAYAICPNDPLLLNELGVFFYNKNQLSKAETFFQRALTTANNLDSGAKSWSSIHCNLAHVYRKQNLFDKSLLHFNKVLRINNKDVNVHSAIGLIYLKLAKISKAIEVLHVALSIQPNDPIALDLLDKALESNLRVSTKRMLNDALLVSPGSRAELSSKSNIGGRRRAGRDRGGSGSGLGSSSGNAGVLMTPINKPSRNLKFIGESRKRNGDADLDLIVEDLRRGEDSSDDDGDDDAIMEVESD</sequence>
<evidence type="ECO:0000313" key="9">
    <source>
        <dbReference type="EMBL" id="GMG55914.1"/>
    </source>
</evidence>
<dbReference type="PANTHER" id="PTHR12558">
    <property type="entry name" value="CELL DIVISION CYCLE 16,23,27"/>
    <property type="match status" value="1"/>
</dbReference>
<dbReference type="Gene3D" id="1.25.40.10">
    <property type="entry name" value="Tetratricopeptide repeat domain"/>
    <property type="match status" value="1"/>
</dbReference>
<dbReference type="GO" id="GO:0045842">
    <property type="term" value="P:positive regulation of mitotic metaphase/anaphase transition"/>
    <property type="evidence" value="ECO:0007669"/>
    <property type="project" value="TreeGrafter"/>
</dbReference>
<organism evidence="9 10">
    <name type="scientific">Ambrosiozyma monospora</name>
    <name type="common">Yeast</name>
    <name type="synonym">Endomycopsis monosporus</name>
    <dbReference type="NCBI Taxonomy" id="43982"/>
    <lineage>
        <taxon>Eukaryota</taxon>
        <taxon>Fungi</taxon>
        <taxon>Dikarya</taxon>
        <taxon>Ascomycota</taxon>
        <taxon>Saccharomycotina</taxon>
        <taxon>Pichiomycetes</taxon>
        <taxon>Pichiales</taxon>
        <taxon>Pichiaceae</taxon>
        <taxon>Ambrosiozyma</taxon>
    </lineage>
</organism>
<evidence type="ECO:0000256" key="7">
    <source>
        <dbReference type="PROSITE-ProRule" id="PRU00339"/>
    </source>
</evidence>
<evidence type="ECO:0000256" key="5">
    <source>
        <dbReference type="ARBA" id="ARBA00022803"/>
    </source>
</evidence>
<accession>A0A9W6YZL8</accession>
<protein>
    <submittedName>
        <fullName evidence="9">Unnamed protein product</fullName>
    </submittedName>
</protein>
<keyword evidence="1" id="KW-0132">Cell division</keyword>
<feature type="repeat" description="TPR" evidence="7">
    <location>
        <begin position="171"/>
        <end position="204"/>
    </location>
</feature>
<dbReference type="GO" id="GO:0031145">
    <property type="term" value="P:anaphase-promoting complex-dependent catabolic process"/>
    <property type="evidence" value="ECO:0007669"/>
    <property type="project" value="TreeGrafter"/>
</dbReference>
<reference evidence="9" key="1">
    <citation type="submission" date="2023-04" db="EMBL/GenBank/DDBJ databases">
        <title>Ambrosiozyma monospora NBRC 1965.</title>
        <authorList>
            <person name="Ichikawa N."/>
            <person name="Sato H."/>
            <person name="Tonouchi N."/>
        </authorList>
    </citation>
    <scope>NUCLEOTIDE SEQUENCE</scope>
    <source>
        <strain evidence="9">NBRC 1965</strain>
    </source>
</reference>
<keyword evidence="5 7" id="KW-0802">TPR repeat</keyword>
<dbReference type="Pfam" id="PF13181">
    <property type="entry name" value="TPR_8"/>
    <property type="match status" value="1"/>
</dbReference>
<evidence type="ECO:0000256" key="2">
    <source>
        <dbReference type="ARBA" id="ARBA00022737"/>
    </source>
</evidence>
<dbReference type="Pfam" id="PF07719">
    <property type="entry name" value="TPR_2"/>
    <property type="match status" value="1"/>
</dbReference>
<dbReference type="OrthoDB" id="10006270at2759"/>
<keyword evidence="3" id="KW-0498">Mitosis</keyword>
<evidence type="ECO:0000256" key="8">
    <source>
        <dbReference type="SAM" id="MobiDB-lite"/>
    </source>
</evidence>
<dbReference type="EMBL" id="BSXU01006493">
    <property type="protein sequence ID" value="GMG55914.1"/>
    <property type="molecule type" value="Genomic_DNA"/>
</dbReference>
<comment type="caution">
    <text evidence="9">The sequence shown here is derived from an EMBL/GenBank/DDBJ whole genome shotgun (WGS) entry which is preliminary data.</text>
</comment>
<dbReference type="InterPro" id="IPR011990">
    <property type="entry name" value="TPR-like_helical_dom_sf"/>
</dbReference>
<feature type="region of interest" description="Disordered" evidence="8">
    <location>
        <begin position="483"/>
        <end position="506"/>
    </location>
</feature>
<dbReference type="GO" id="GO:0005680">
    <property type="term" value="C:anaphase-promoting complex"/>
    <property type="evidence" value="ECO:0007669"/>
    <property type="project" value="TreeGrafter"/>
</dbReference>
<dbReference type="PANTHER" id="PTHR12558:SF9">
    <property type="entry name" value="CELL DIVISION CYCLE PROTEIN 16 HOMOLOG"/>
    <property type="match status" value="1"/>
</dbReference>
<dbReference type="PROSITE" id="PS50005">
    <property type="entry name" value="TPR"/>
    <property type="match status" value="3"/>
</dbReference>
<keyword evidence="2" id="KW-0677">Repeat</keyword>
<dbReference type="Proteomes" id="UP001165063">
    <property type="component" value="Unassembled WGS sequence"/>
</dbReference>
<dbReference type="InterPro" id="IPR019734">
    <property type="entry name" value="TPR_rpt"/>
</dbReference>
<keyword evidence="6" id="KW-0131">Cell cycle</keyword>